<reference evidence="2" key="1">
    <citation type="submission" date="2020-07" db="EMBL/GenBank/DDBJ databases">
        <title>Multicomponent nature underlies the extraordinary mechanical properties of spider dragline silk.</title>
        <authorList>
            <person name="Kono N."/>
            <person name="Nakamura H."/>
            <person name="Mori M."/>
            <person name="Yoshida Y."/>
            <person name="Ohtoshi R."/>
            <person name="Malay A.D."/>
            <person name="Moran D.A.P."/>
            <person name="Tomita M."/>
            <person name="Numata K."/>
            <person name="Arakawa K."/>
        </authorList>
    </citation>
    <scope>NUCLEOTIDE SEQUENCE</scope>
</reference>
<keyword evidence="1" id="KW-0812">Transmembrane</keyword>
<protein>
    <submittedName>
        <fullName evidence="2">Uncharacterized protein</fullName>
    </submittedName>
</protein>
<dbReference type="Proteomes" id="UP000887116">
    <property type="component" value="Unassembled WGS sequence"/>
</dbReference>
<evidence type="ECO:0000256" key="1">
    <source>
        <dbReference type="SAM" id="Phobius"/>
    </source>
</evidence>
<dbReference type="EMBL" id="BMAO01019895">
    <property type="protein sequence ID" value="GFR33639.1"/>
    <property type="molecule type" value="Genomic_DNA"/>
</dbReference>
<gene>
    <name evidence="2" type="primary">AVEN_143756_1</name>
    <name evidence="2" type="ORF">TNCT_466231</name>
</gene>
<keyword evidence="3" id="KW-1185">Reference proteome</keyword>
<keyword evidence="1" id="KW-1133">Transmembrane helix</keyword>
<organism evidence="2 3">
    <name type="scientific">Trichonephila clavata</name>
    <name type="common">Joro spider</name>
    <name type="synonym">Nephila clavata</name>
    <dbReference type="NCBI Taxonomy" id="2740835"/>
    <lineage>
        <taxon>Eukaryota</taxon>
        <taxon>Metazoa</taxon>
        <taxon>Ecdysozoa</taxon>
        <taxon>Arthropoda</taxon>
        <taxon>Chelicerata</taxon>
        <taxon>Arachnida</taxon>
        <taxon>Araneae</taxon>
        <taxon>Araneomorphae</taxon>
        <taxon>Entelegynae</taxon>
        <taxon>Araneoidea</taxon>
        <taxon>Nephilidae</taxon>
        <taxon>Trichonephila</taxon>
    </lineage>
</organism>
<evidence type="ECO:0000313" key="2">
    <source>
        <dbReference type="EMBL" id="GFR33639.1"/>
    </source>
</evidence>
<keyword evidence="1" id="KW-0472">Membrane</keyword>
<sequence>MKIVLTMDGILIIGCTTPLILFIIIGWFICHRRRKPQIRSSLVIAECLQPQVVCRSVPCQHPYYRVISEYSGQKAPQENASSTEKEDTVSIPEKINEADWYRRLSLSSIPRKSSLPASHSRRSSTSDADRTFVRFAKLKPPILA</sequence>
<dbReference type="OrthoDB" id="6423484at2759"/>
<feature type="transmembrane region" description="Helical" evidence="1">
    <location>
        <begin position="6"/>
        <end position="30"/>
    </location>
</feature>
<evidence type="ECO:0000313" key="3">
    <source>
        <dbReference type="Proteomes" id="UP000887116"/>
    </source>
</evidence>
<proteinExistence type="predicted"/>
<accession>A0A8X6M6Z1</accession>
<comment type="caution">
    <text evidence="2">The sequence shown here is derived from an EMBL/GenBank/DDBJ whole genome shotgun (WGS) entry which is preliminary data.</text>
</comment>
<name>A0A8X6M6Z1_TRICU</name>
<dbReference type="AlphaFoldDB" id="A0A8X6M6Z1"/>